<dbReference type="Proteomes" id="UP000236488">
    <property type="component" value="Unassembled WGS sequence"/>
</dbReference>
<reference evidence="4 5" key="1">
    <citation type="journal article" date="2018" name="Int. J. Syst. Evol. Microbiol.">
        <title>Rubneribacter badeniensis gen. nov., sp. nov. and Enteroscipio rubneri gen. nov., sp. nov., new members of the Eggerthellaceae isolated from human faeces.</title>
        <authorList>
            <person name="Danylec N."/>
            <person name="Gobl A."/>
            <person name="Stoll D.A."/>
            <person name="Hetzer B."/>
            <person name="Kulling S.E."/>
            <person name="Huch M."/>
        </authorList>
    </citation>
    <scope>NUCLEOTIDE SEQUENCE [LARGE SCALE GENOMIC DNA]</scope>
    <source>
        <strain evidence="4 5">ResAG-85</strain>
    </source>
</reference>
<dbReference type="SMART" id="SM01007">
    <property type="entry name" value="Aldolase_II"/>
    <property type="match status" value="1"/>
</dbReference>
<sequence length="299" mass="31255">MGFLDNAQEMLDKGVSAAKGAVSGVAVEQQAFAKAFVRLCADGWGQGWHEGNGGNLSYRLAPEDVASCRSFFYDNPSSWVPLGVQADGLRGEFLMVTAAGAHLRAVPLDPDAAAGIVEIGPSGDAWRIVWGFKGGAVPTSELASHATVHAVRKEVTGGADRVLYHAHPADVVALTSVLPPDARTFTRALWKVLMESMVAFPRGIGVVPWTVPGGPAVAAATAEAMRSFDACVWAHHGAFCPGPTFDAAFGLMHALAKAAGIYASVRAMSGGEPPFSIPDEGLRGIAEAYRLPVNEAFLS</sequence>
<evidence type="ECO:0000256" key="1">
    <source>
        <dbReference type="ARBA" id="ARBA00022723"/>
    </source>
</evidence>
<dbReference type="GO" id="GO:0046872">
    <property type="term" value="F:metal ion binding"/>
    <property type="evidence" value="ECO:0007669"/>
    <property type="project" value="UniProtKB-KW"/>
</dbReference>
<dbReference type="Gene3D" id="3.40.225.10">
    <property type="entry name" value="Class II aldolase/adducin N-terminal domain"/>
    <property type="match status" value="1"/>
</dbReference>
<organism evidence="4 5">
    <name type="scientific">Rubneribacter badeniensis</name>
    <dbReference type="NCBI Taxonomy" id="2070688"/>
    <lineage>
        <taxon>Bacteria</taxon>
        <taxon>Bacillati</taxon>
        <taxon>Actinomycetota</taxon>
        <taxon>Coriobacteriia</taxon>
        <taxon>Eggerthellales</taxon>
        <taxon>Eggerthellaceae</taxon>
        <taxon>Rubneribacter</taxon>
    </lineage>
</organism>
<keyword evidence="5" id="KW-1185">Reference proteome</keyword>
<protein>
    <submittedName>
        <fullName evidence="4">Rhamnulose-1-phosphate aldolase</fullName>
        <ecNumber evidence="3">4.1.2.19</ecNumber>
    </submittedName>
</protein>
<name>A0A2K2U8H8_9ACTN</name>
<dbReference type="EMBL" id="DYZL01000234">
    <property type="protein sequence ID" value="HJH44414.1"/>
    <property type="molecule type" value="Genomic_DNA"/>
</dbReference>
<dbReference type="InterPro" id="IPR036409">
    <property type="entry name" value="Aldolase_II/adducin_N_sf"/>
</dbReference>
<dbReference type="InterPro" id="IPR050197">
    <property type="entry name" value="Aldolase_class_II_sugar_metab"/>
</dbReference>
<dbReference type="EMBL" id="PPEL01000001">
    <property type="protein sequence ID" value="PNV66633.1"/>
    <property type="molecule type" value="Genomic_DNA"/>
</dbReference>
<dbReference type="Proteomes" id="UP000789325">
    <property type="component" value="Unassembled WGS sequence"/>
</dbReference>
<dbReference type="RefSeq" id="WP_087195358.1">
    <property type="nucleotide sequence ID" value="NZ_DBEYRC010000157.1"/>
</dbReference>
<evidence type="ECO:0000313" key="4">
    <source>
        <dbReference type="EMBL" id="PNV66633.1"/>
    </source>
</evidence>
<feature type="domain" description="Class II aldolase/adducin N-terminal" evidence="2">
    <location>
        <begin position="34"/>
        <end position="263"/>
    </location>
</feature>
<dbReference type="GO" id="GO:0008994">
    <property type="term" value="F:rhamnulose-1-phosphate aldolase activity"/>
    <property type="evidence" value="ECO:0007669"/>
    <property type="project" value="UniProtKB-EC"/>
</dbReference>
<reference evidence="3" key="2">
    <citation type="journal article" date="2021" name="PeerJ">
        <title>Extensive microbial diversity within the chicken gut microbiome revealed by metagenomics and culture.</title>
        <authorList>
            <person name="Gilroy R."/>
            <person name="Ravi A."/>
            <person name="Getino M."/>
            <person name="Pursley I."/>
            <person name="Horton D.L."/>
            <person name="Alikhan N.F."/>
            <person name="Baker D."/>
            <person name="Gharbi K."/>
            <person name="Hall N."/>
            <person name="Watson M."/>
            <person name="Adriaenssens E.M."/>
            <person name="Foster-Nyarko E."/>
            <person name="Jarju S."/>
            <person name="Secka A."/>
            <person name="Antonio M."/>
            <person name="Oren A."/>
            <person name="Chaudhuri R.R."/>
            <person name="La Ragione R."/>
            <person name="Hildebrand F."/>
            <person name="Pallen M.J."/>
        </authorList>
    </citation>
    <scope>NUCLEOTIDE SEQUENCE</scope>
    <source>
        <strain evidence="3">USAMLcec12-2067</strain>
    </source>
</reference>
<dbReference type="GO" id="GO:0005829">
    <property type="term" value="C:cytosol"/>
    <property type="evidence" value="ECO:0007669"/>
    <property type="project" value="TreeGrafter"/>
</dbReference>
<dbReference type="Pfam" id="PF00596">
    <property type="entry name" value="Aldolase_II"/>
    <property type="match status" value="1"/>
</dbReference>
<dbReference type="NCBIfam" id="NF002963">
    <property type="entry name" value="PRK03634.1"/>
    <property type="match status" value="1"/>
</dbReference>
<reference evidence="3" key="3">
    <citation type="submission" date="2021-09" db="EMBL/GenBank/DDBJ databases">
        <authorList>
            <person name="Gilroy R."/>
        </authorList>
    </citation>
    <scope>NUCLEOTIDE SEQUENCE</scope>
    <source>
        <strain evidence="3">USAMLcec12-2067</strain>
    </source>
</reference>
<dbReference type="GO" id="GO:0019323">
    <property type="term" value="P:pentose catabolic process"/>
    <property type="evidence" value="ECO:0007669"/>
    <property type="project" value="TreeGrafter"/>
</dbReference>
<keyword evidence="1" id="KW-0479">Metal-binding</keyword>
<gene>
    <name evidence="3" type="primary">rhaD</name>
    <name evidence="4" type="ORF">C2L80_00470</name>
    <name evidence="3" type="ORF">K8V16_11555</name>
</gene>
<dbReference type="AlphaFoldDB" id="A0A2K2U8H8"/>
<dbReference type="EC" id="4.1.2.19" evidence="3"/>
<dbReference type="SUPFAM" id="SSF53639">
    <property type="entry name" value="AraD/HMP-PK domain-like"/>
    <property type="match status" value="1"/>
</dbReference>
<dbReference type="InterPro" id="IPR001303">
    <property type="entry name" value="Aldolase_II/adducin_N"/>
</dbReference>
<keyword evidence="3" id="KW-0456">Lyase</keyword>
<dbReference type="PANTHER" id="PTHR22789:SF16">
    <property type="entry name" value="RHAMNULOSE-1-PHOSPHATE ALDOLASE"/>
    <property type="match status" value="1"/>
</dbReference>
<evidence type="ECO:0000313" key="5">
    <source>
        <dbReference type="Proteomes" id="UP000236488"/>
    </source>
</evidence>
<evidence type="ECO:0000313" key="3">
    <source>
        <dbReference type="EMBL" id="HJH44414.1"/>
    </source>
</evidence>
<dbReference type="PANTHER" id="PTHR22789">
    <property type="entry name" value="FUCULOSE PHOSPHATE ALDOLASE"/>
    <property type="match status" value="1"/>
</dbReference>
<evidence type="ECO:0000259" key="2">
    <source>
        <dbReference type="SMART" id="SM01007"/>
    </source>
</evidence>
<comment type="caution">
    <text evidence="4">The sequence shown here is derived from an EMBL/GenBank/DDBJ whole genome shotgun (WGS) entry which is preliminary data.</text>
</comment>
<accession>A0A2K2U8H8</accession>
<proteinExistence type="predicted"/>